<comment type="cofactor">
    <cofactor evidence="1">
        <name>pantetheine 4'-phosphate</name>
        <dbReference type="ChEBI" id="CHEBI:47942"/>
    </cofactor>
</comment>
<evidence type="ECO:0000313" key="7">
    <source>
        <dbReference type="EMBL" id="MFD1147728.1"/>
    </source>
</evidence>
<dbReference type="Gene3D" id="2.30.38.10">
    <property type="entry name" value="Luciferase, Domain 3"/>
    <property type="match status" value="2"/>
</dbReference>
<dbReference type="Gene3D" id="1.10.1200.10">
    <property type="entry name" value="ACP-like"/>
    <property type="match status" value="2"/>
</dbReference>
<keyword evidence="5" id="KW-0045">Antibiotic biosynthesis</keyword>
<evidence type="ECO:0000256" key="2">
    <source>
        <dbReference type="ARBA" id="ARBA00022450"/>
    </source>
</evidence>
<dbReference type="InterPro" id="IPR020845">
    <property type="entry name" value="AMP-binding_CS"/>
</dbReference>
<keyword evidence="4" id="KW-0677">Repeat</keyword>
<sequence length="2654" mass="283779">MPETAHVTPHLEDHAPGPAALVELLTPAQRTSVLSDWNDTDHPAPTEDLARLFQRQAAATPHDTAVVCHGDALSFADLNARANRLARLLVAHGAKPETLVALALPRSADFVVALLAVLKAGAAYLPVDIGYPAERIAYLLGDASPALLLTSTAVADQLPEAHDGEVLVLDDPAVVDALADQPGGDLDVTADPLHPAYVIYTSGSTGKPKGVVVCHGGLTNLYLNYRLNVFDPVAHGGRLRLLHSASFSFDASLSPIAGMVAGHELHLLDDDTRRDADAVAEYIAEHHVDYLDLTPTYFHQLASVGVLDPRRHVPGAINLGGEAVPQALWTDLGARTDVVGFNTYGPTECTVDALFWRIADSATPLIGKPIRNTRLYVLDASLRAVPPGVTGELYLAGVGVARGYLNRPGLTADRFVADPFGPPGSRMYRTGDLVSWTEDGTLDFTGRADDQVKIRGFRIELGEIENVLTTHPDVAHAAVVVREDRPGAKQLVAYVTAEPGGSLPDAAVLRKHVGEVLPEHMVPAAVVALDVLPLTPNGKLDRAALPVPDLAVTTSAAEPRTPREALLCGLFAEVLGLQRVGVDDSFFDLGGDSIVAIQLVSRARRAGLRFSSRDVFQRKTAEGLATVAVAAEQAVAERPETRVGPVTPTPIMHWLREWSAPSTRYNQSILVRVPADLGHDRLVTAVGALLDRHDALRMRVLHTPGTAGLTAEIPPADAVTAADHVRRVDVSGIADDRWDAVVAEWTDRAERELDLAAGELLRAVWFDAGPERSGRLLLLVHHIVVDGVSWRILLGDLTAAWQALDRGDRPALEPVPTSFRGWAERLAGHANDPARAAELPLWTEILAGSGATEPALTARPLDPARDVAATLRTLTVDLPADRTAPLLTTLPAAFHAGVNDVLLAAFTLAVVDWRRRRRGAGGADVLIDVEGHGREDVLDGVDLSRTVGWFTSVFPVRLDAGETDLARVAAGGDGAAKAVKRVKEQLAALPDKGIGFGLLRYLNPATGPALAAFPEPEVCFNYLGRFPVDADADWTMTGGQDVLDNGMDPALPLPYALEVNAMTRDHADGPRLSATWSWAGEALSEDEVADLAASWFAALDALVTRAGTGGRTPSDFPLVALSQDEVERLEADVPALDDVLPLSPLQEGLLFHTLYDEGGLDVYVGQTVIDLDGEVDAAALRAACQALLDRHPTLRAGFRHTDAGVPVQFVPSAVELPWHEVNLSTMDAKAHDEVLAALLAQDQRTGFDPARPPLLRGTLIHLAPTRHRLLLTSHHILMDGWSTPLITRDLLALYAGEGATLPPAGRYRDHLAWLAAQDRRAAEEAWRTALAGVEEPTRIAPEAAGRAAVLPEQITTELSADLTARLRGRIRGHGLTVNTVLQGLWGLLLGRLTGRTDVVFGTTVSGRPPELPGVEDMVGLFINTLPVRVAVDPRESLVELLVRVQDEQAALMPHQHLGLTDIQRLAGVGELFDTTTMVENYPFEAQSGPAGTPRVTRVEDRDTSHYPLAVVLTPGDRLRVRLDYRSDVVDADTVHAVLRRFLRLVDVLVEAGGTPVGRLDVLDPAERRLVLEEWNDTAADVGAATVPELFAARVRWDGSAPAVLCGDEEISYAELDDRAARLARLLTDRGIGPERFVAVAVPRSVDMVVALVAVLKAGAAYLPVDPDYPRDRIAYMLDDARPALVLTTSAVADRLPDGAATLLLDDPATLALRHTAEPAENPDVRPAHPAYLIYTSGSTGRPKGVVVTHQGVASLLATQVEKFDVGPGSRVLQFSSPSFDAAFWELCMSLLSGAALVVAAPDRLAPGDPLTDLLRAHRVTHATIPPVALAAMPAEDDLIPGGTLVVAGEASTTELVARWSAGRRMINAYGPTESTVCASMSEPLTGATTPPIGRPITNTRLYVLDDNLLPVAPGVRGELYIAGAGLARGYLNRPDLTAGRFVADPFGPPGSRMYRSGDVVRALPDGELVFCGRADHQVKIRGFRIELGEVESVLARHPRVAEVTAQVREDRPGVKQLVAYVVPRGDAPVEVADLRRHVAEALPDYMTPGAFVVLAALPQTPNGKLDRAALPAPDLSTAAGGRAARTPAERTLCDLFADLLGVPGVGADDSFFELGGDSIVSIQLVSRARKAGLELTPREVFEHKTPERLAAVARVTDTGQPTVADIGVGAVPPTPVMRWLRDRGGPVDRFNQSMLLHVPADLGEDLLVGAVQAVLDRHDALRARLDHADWTLHVPEPGAVRADDKVRRVDVSGTADLRAVVAEHTAAAAARLDPGAGNLVQVVWFDAGPDRPGRLLVTAHHLVVDGVSWRIVVPDLAAAWQALAVGRTPRLEPVGTSLRTWSERLGAAARDAERAAELPLWTDVLGGPDPLLGVGPLDLARDVMSTGRALTRVLPTDATTRLLTSVPAAYHAGVNDVLLTGLALAVGDWRRRRSHGGDGTVLLDLEGHGREEQVAGADLSRTVGWFTSLYPARLDPGVRNWNDVWRGGKQLGDVLKRVKEQLRALPDNGIGYGLLRHLAPDGARVPADLPEPQLGFNYLGRFPVVDGEADWTAAAEADPLGSGGDPAMPMTHVLEVNAHTEDHVDGPRLVAEWTWPARLLSEAEVADLADTWLRALDVLAHLDDEPDTGGHTPSDLSLVTLSQAEIDLLEADWS</sequence>
<dbReference type="NCBIfam" id="TIGR01733">
    <property type="entry name" value="AA-adenyl-dom"/>
    <property type="match status" value="2"/>
</dbReference>
<dbReference type="Pfam" id="PF13193">
    <property type="entry name" value="AMP-binding_C"/>
    <property type="match status" value="2"/>
</dbReference>
<dbReference type="SUPFAM" id="SSF56801">
    <property type="entry name" value="Acetyl-CoA synthetase-like"/>
    <property type="match status" value="2"/>
</dbReference>
<evidence type="ECO:0000256" key="4">
    <source>
        <dbReference type="ARBA" id="ARBA00022737"/>
    </source>
</evidence>
<dbReference type="PANTHER" id="PTHR45527">
    <property type="entry name" value="NONRIBOSOMAL PEPTIDE SYNTHETASE"/>
    <property type="match status" value="1"/>
</dbReference>
<dbReference type="CDD" id="cd19543">
    <property type="entry name" value="DCL_NRPS"/>
    <property type="match status" value="1"/>
</dbReference>
<dbReference type="PROSITE" id="PS00012">
    <property type="entry name" value="PHOSPHOPANTETHEINE"/>
    <property type="match status" value="2"/>
</dbReference>
<dbReference type="InterPro" id="IPR025110">
    <property type="entry name" value="AMP-bd_C"/>
</dbReference>
<keyword evidence="8" id="KW-1185">Reference proteome</keyword>
<dbReference type="InterPro" id="IPR020806">
    <property type="entry name" value="PKS_PP-bd"/>
</dbReference>
<dbReference type="Gene3D" id="3.30.300.30">
    <property type="match status" value="2"/>
</dbReference>
<feature type="domain" description="Carrier" evidence="6">
    <location>
        <begin position="558"/>
        <end position="632"/>
    </location>
</feature>
<dbReference type="Pfam" id="PF00550">
    <property type="entry name" value="PP-binding"/>
    <property type="match status" value="2"/>
</dbReference>
<dbReference type="RefSeq" id="WP_380723108.1">
    <property type="nucleotide sequence ID" value="NZ_JBHTLK010000044.1"/>
</dbReference>
<comment type="caution">
    <text evidence="7">The sequence shown here is derived from an EMBL/GenBank/DDBJ whole genome shotgun (WGS) entry which is preliminary data.</text>
</comment>
<dbReference type="InterPro" id="IPR023213">
    <property type="entry name" value="CAT-like_dom_sf"/>
</dbReference>
<dbReference type="Pfam" id="PF00501">
    <property type="entry name" value="AMP-binding"/>
    <property type="match status" value="2"/>
</dbReference>
<protein>
    <submittedName>
        <fullName evidence="7">Amino acid adenylation domain-containing protein</fullName>
    </submittedName>
</protein>
<dbReference type="InterPro" id="IPR036736">
    <property type="entry name" value="ACP-like_sf"/>
</dbReference>
<dbReference type="InterPro" id="IPR010071">
    <property type="entry name" value="AA_adenyl_dom"/>
</dbReference>
<dbReference type="PROSITE" id="PS50075">
    <property type="entry name" value="CARRIER"/>
    <property type="match status" value="2"/>
</dbReference>
<evidence type="ECO:0000256" key="5">
    <source>
        <dbReference type="ARBA" id="ARBA00023194"/>
    </source>
</evidence>
<evidence type="ECO:0000256" key="3">
    <source>
        <dbReference type="ARBA" id="ARBA00022553"/>
    </source>
</evidence>
<dbReference type="Proteomes" id="UP001597168">
    <property type="component" value="Unassembled WGS sequence"/>
</dbReference>
<dbReference type="Pfam" id="PF00668">
    <property type="entry name" value="Condensation"/>
    <property type="match status" value="3"/>
</dbReference>
<dbReference type="NCBIfam" id="TIGR01720">
    <property type="entry name" value="NRPS-para261"/>
    <property type="match status" value="2"/>
</dbReference>
<gene>
    <name evidence="7" type="ORF">ACFQ3T_11375</name>
</gene>
<dbReference type="PROSITE" id="PS00455">
    <property type="entry name" value="AMP_BINDING"/>
    <property type="match status" value="2"/>
</dbReference>
<dbReference type="CDD" id="cd05930">
    <property type="entry name" value="A_NRPS"/>
    <property type="match status" value="1"/>
</dbReference>
<evidence type="ECO:0000256" key="1">
    <source>
        <dbReference type="ARBA" id="ARBA00001957"/>
    </source>
</evidence>
<feature type="domain" description="Carrier" evidence="6">
    <location>
        <begin position="2083"/>
        <end position="2157"/>
    </location>
</feature>
<dbReference type="Gene3D" id="3.30.559.30">
    <property type="entry name" value="Nonribosomal peptide synthetase, condensation domain"/>
    <property type="match status" value="3"/>
</dbReference>
<evidence type="ECO:0000259" key="6">
    <source>
        <dbReference type="PROSITE" id="PS50075"/>
    </source>
</evidence>
<dbReference type="SMART" id="SM00823">
    <property type="entry name" value="PKS_PP"/>
    <property type="match status" value="2"/>
</dbReference>
<dbReference type="InterPro" id="IPR010060">
    <property type="entry name" value="NRPS_synth"/>
</dbReference>
<dbReference type="InterPro" id="IPR009081">
    <property type="entry name" value="PP-bd_ACP"/>
</dbReference>
<proteinExistence type="predicted"/>
<dbReference type="PANTHER" id="PTHR45527:SF1">
    <property type="entry name" value="FATTY ACID SYNTHASE"/>
    <property type="match status" value="1"/>
</dbReference>
<dbReference type="InterPro" id="IPR000873">
    <property type="entry name" value="AMP-dep_synth/lig_dom"/>
</dbReference>
<dbReference type="SUPFAM" id="SSF47336">
    <property type="entry name" value="ACP-like"/>
    <property type="match status" value="2"/>
</dbReference>
<dbReference type="Gene3D" id="3.30.559.10">
    <property type="entry name" value="Chloramphenicol acetyltransferase-like domain"/>
    <property type="match status" value="3"/>
</dbReference>
<dbReference type="CDD" id="cd17652">
    <property type="entry name" value="A_NRPS_CmdD_like"/>
    <property type="match status" value="1"/>
</dbReference>
<dbReference type="InterPro" id="IPR045851">
    <property type="entry name" value="AMP-bd_C_sf"/>
</dbReference>
<dbReference type="InterPro" id="IPR001242">
    <property type="entry name" value="Condensation_dom"/>
</dbReference>
<dbReference type="Gene3D" id="3.40.50.980">
    <property type="match status" value="4"/>
</dbReference>
<organism evidence="7 8">
    <name type="scientific">Saccharothrix hoggarensis</name>
    <dbReference type="NCBI Taxonomy" id="913853"/>
    <lineage>
        <taxon>Bacteria</taxon>
        <taxon>Bacillati</taxon>
        <taxon>Actinomycetota</taxon>
        <taxon>Actinomycetes</taxon>
        <taxon>Pseudonocardiales</taxon>
        <taxon>Pseudonocardiaceae</taxon>
        <taxon>Saccharothrix</taxon>
    </lineage>
</organism>
<dbReference type="SUPFAM" id="SSF52777">
    <property type="entry name" value="CoA-dependent acyltransferases"/>
    <property type="match status" value="6"/>
</dbReference>
<name>A0ABW3QSA8_9PSEU</name>
<dbReference type="InterPro" id="IPR006162">
    <property type="entry name" value="Ppantetheine_attach_site"/>
</dbReference>
<evidence type="ECO:0000313" key="8">
    <source>
        <dbReference type="Proteomes" id="UP001597168"/>
    </source>
</evidence>
<dbReference type="EMBL" id="JBHTLK010000044">
    <property type="protein sequence ID" value="MFD1147728.1"/>
    <property type="molecule type" value="Genomic_DNA"/>
</dbReference>
<dbReference type="CDD" id="cd19534">
    <property type="entry name" value="E_NRPS"/>
    <property type="match status" value="2"/>
</dbReference>
<accession>A0ABW3QSA8</accession>
<keyword evidence="2" id="KW-0596">Phosphopantetheine</keyword>
<reference evidence="8" key="1">
    <citation type="journal article" date="2019" name="Int. J. Syst. Evol. Microbiol.">
        <title>The Global Catalogue of Microorganisms (GCM) 10K type strain sequencing project: providing services to taxonomists for standard genome sequencing and annotation.</title>
        <authorList>
            <consortium name="The Broad Institute Genomics Platform"/>
            <consortium name="The Broad Institute Genome Sequencing Center for Infectious Disease"/>
            <person name="Wu L."/>
            <person name="Ma J."/>
        </authorList>
    </citation>
    <scope>NUCLEOTIDE SEQUENCE [LARGE SCALE GENOMIC DNA]</scope>
    <source>
        <strain evidence="8">CCUG 60214</strain>
    </source>
</reference>
<keyword evidence="3" id="KW-0597">Phosphoprotein</keyword>